<dbReference type="NCBIfam" id="NF008292">
    <property type="entry name" value="PRK11072.1"/>
    <property type="match status" value="1"/>
</dbReference>
<dbReference type="SUPFAM" id="SSF81301">
    <property type="entry name" value="Nucleotidyltransferase"/>
    <property type="match status" value="2"/>
</dbReference>
<dbReference type="Gene3D" id="1.20.120.330">
    <property type="entry name" value="Nucleotidyltransferases domain 2"/>
    <property type="match status" value="2"/>
</dbReference>
<dbReference type="GO" id="GO:0008882">
    <property type="term" value="F:[glutamate-ammonia-ligase] adenylyltransferase activity"/>
    <property type="evidence" value="ECO:0007669"/>
    <property type="project" value="UniProtKB-UniRule"/>
</dbReference>
<evidence type="ECO:0000259" key="8">
    <source>
        <dbReference type="Pfam" id="PF03710"/>
    </source>
</evidence>
<evidence type="ECO:0000256" key="7">
    <source>
        <dbReference type="HAMAP-Rule" id="MF_00802"/>
    </source>
</evidence>
<keyword evidence="4 7" id="KW-0067">ATP-binding</keyword>
<evidence type="ECO:0000256" key="2">
    <source>
        <dbReference type="ARBA" id="ARBA00022695"/>
    </source>
</evidence>
<keyword evidence="1 7" id="KW-0808">Transferase</keyword>
<name>A0AAW7X7M8_9GAMM</name>
<protein>
    <recommendedName>
        <fullName evidence="7">Bifunctional glutamine synthetase adenylyltransferase/adenylyl-removing enzyme</fullName>
    </recommendedName>
    <alternativeName>
        <fullName evidence="7">ATP:glutamine synthetase adenylyltransferase</fullName>
    </alternativeName>
    <alternativeName>
        <fullName evidence="7">ATase</fullName>
    </alternativeName>
    <domain>
        <recommendedName>
            <fullName evidence="7">Glutamine synthetase adenylyl-L-tyrosine phosphorylase</fullName>
            <ecNumber evidence="7">2.7.7.89</ecNumber>
        </recommendedName>
        <alternativeName>
            <fullName evidence="7">Adenylyl removase</fullName>
            <shortName evidence="7">AR</shortName>
            <shortName evidence="7">AT-N</shortName>
        </alternativeName>
    </domain>
    <domain>
        <recommendedName>
            <fullName evidence="7">Glutamine synthetase adenylyl transferase</fullName>
            <ecNumber evidence="7">2.7.7.42</ecNumber>
        </recommendedName>
        <alternativeName>
            <fullName evidence="7">Adenylyl transferase</fullName>
            <shortName evidence="7">AT</shortName>
            <shortName evidence="7">AT-C</shortName>
        </alternativeName>
    </domain>
</protein>
<dbReference type="FunFam" id="3.30.460.10:FF:000009">
    <property type="entry name" value="Bifunctional glutamine synthetase adenylyltransferase/adenylyl-removing enzyme"/>
    <property type="match status" value="1"/>
</dbReference>
<dbReference type="PANTHER" id="PTHR30621">
    <property type="entry name" value="GLUTAMINE SYNTHETASE ADENYLYLTRANSFERASE"/>
    <property type="match status" value="1"/>
</dbReference>
<keyword evidence="2 7" id="KW-0548">Nucleotidyltransferase</keyword>
<evidence type="ECO:0000313" key="10">
    <source>
        <dbReference type="EMBL" id="MDO6423474.1"/>
    </source>
</evidence>
<dbReference type="AlphaFoldDB" id="A0AAW7X7M8"/>
<dbReference type="HAMAP" id="MF_00802">
    <property type="entry name" value="GlnE"/>
    <property type="match status" value="1"/>
</dbReference>
<dbReference type="InterPro" id="IPR005190">
    <property type="entry name" value="GlnE_rpt_dom"/>
</dbReference>
<feature type="domain" description="PII-uridylyltransferase/Glutamine-synthetase adenylyltransferase" evidence="9">
    <location>
        <begin position="327"/>
        <end position="463"/>
    </location>
</feature>
<dbReference type="GO" id="GO:0000820">
    <property type="term" value="P:regulation of glutamine family amino acid metabolic process"/>
    <property type="evidence" value="ECO:0007669"/>
    <property type="project" value="UniProtKB-UniRule"/>
</dbReference>
<dbReference type="Gene3D" id="3.30.460.10">
    <property type="entry name" value="Beta Polymerase, domain 2"/>
    <property type="match status" value="2"/>
</dbReference>
<dbReference type="GO" id="GO:0047388">
    <property type="term" value="F:[glutamine synthetase]-adenylyl-L-tyrosine phosphorylase activity"/>
    <property type="evidence" value="ECO:0007669"/>
    <property type="project" value="UniProtKB-EC"/>
</dbReference>
<dbReference type="CDD" id="cd05401">
    <property type="entry name" value="NT_GlnE_GlnD_like"/>
    <property type="match status" value="2"/>
</dbReference>
<dbReference type="EMBL" id="JAUOPB010000009">
    <property type="protein sequence ID" value="MDO6423474.1"/>
    <property type="molecule type" value="Genomic_DNA"/>
</dbReference>
<feature type="domain" description="PII-uridylyltransferase/Glutamine-synthetase adenylyltransferase" evidence="9">
    <location>
        <begin position="854"/>
        <end position="950"/>
    </location>
</feature>
<dbReference type="Proteomes" id="UP001169760">
    <property type="component" value="Unassembled WGS sequence"/>
</dbReference>
<comment type="catalytic activity">
    <reaction evidence="7">
        <text>[glutamine synthetase]-O(4)-(5'-adenylyl)-L-tyrosine + phosphate = [glutamine synthetase]-L-tyrosine + ADP</text>
        <dbReference type="Rhea" id="RHEA:43716"/>
        <dbReference type="Rhea" id="RHEA-COMP:10660"/>
        <dbReference type="Rhea" id="RHEA-COMP:10661"/>
        <dbReference type="ChEBI" id="CHEBI:43474"/>
        <dbReference type="ChEBI" id="CHEBI:46858"/>
        <dbReference type="ChEBI" id="CHEBI:83624"/>
        <dbReference type="ChEBI" id="CHEBI:456216"/>
        <dbReference type="EC" id="2.7.7.89"/>
    </reaction>
</comment>
<sequence>MKSHLAWLNTENNPLLNDDVRLFFARLEEKLDSLDDGEAIASAITDEFATQLIFCCYNSAFVCDQLYKFPDLIVALSQVSAPLNHAELVAQWQQHAQHIDSVDSLEQALREFRNRAMVGIIWRDLHRMGQLEDTTGALTSLAEICTQAALDYHYNLLATKFGQPTDKQGAIQPLLVLGMGKLGAGELNLSSDIDLIFTFPQSGNTNNPDNPLSNQEFFSRLGKKVIHSLDAKTLHGFVFRVDMRLRPYGQSGALVSNFDSLEDYYQTQGREWERYAMVKARIIAASQAEGISDAEHAHYKRQLMTLLRQFTYRKYVDFSVIDALRGLKQMITQEVKRRQLEDDVKLGPGGIREVEFIAQAFQLIRGGRDTQLQDNRLLVILPQLEELNCLPPGTAKILADAYRFLRNTEHAIQAYRDEQTQRLPINPDDQLRLARGMGFDDWQSFYQQLNTHRDVVKAEFHEVIALPEEKDDQCTVDSLWQQIWQGQLDQEVAFDILAKHKHEAPNTTLSLLDELRESSTVQTLQAAGKERLDEFIPRLLAQISATDTPTQTLHRILKLVKSVIRRSAYLLLLIENPGALSQLVKLTAASPWIADRLAEHPALLDELLDARTLYHPPEKAELQADLHTTMLRIAEDDLETQMETLRHFRAAHMLRVAASELTGALPLMKVSDYLTYMAEVIVEYVVHLAWGQMVAKHGYPDGDKRTHPNFIVVGYGKVGGIELSHGSDLDLVFIHNANTSGSTDGERSIDNQTFYMRMGQKIIHIMNTQTVNGQLYEVDMRLRPSGNSGMLVTTLSGFEKYQKESAWTWEHQALVRARVIAGDSELADQFDQVRRAILGQKRELATLRKDVTEMREKMRKHLGSDTSDDASKTFNIKQDAGGIVDIEFMVQYAVLAWAHSQPALLRYTDNIRILECLAESQLLSAQEVEQLIEAYKALRSLGHSLALQQQANLVDGTSLEPERETVIRIWQQLFAVGAS</sequence>
<dbReference type="SUPFAM" id="SSF81593">
    <property type="entry name" value="Nucleotidyltransferase substrate binding subunit/domain"/>
    <property type="match status" value="2"/>
</dbReference>
<dbReference type="RefSeq" id="WP_303493140.1">
    <property type="nucleotide sequence ID" value="NZ_JAUOPB010000009.1"/>
</dbReference>
<dbReference type="EC" id="2.7.7.89" evidence="7"/>
<feature type="region of interest" description="Adenylyl transferase" evidence="7">
    <location>
        <begin position="480"/>
        <end position="979"/>
    </location>
</feature>
<feature type="domain" description="Glutamate-ammonia ligase adenylyltransferase repeated" evidence="8">
    <location>
        <begin position="581"/>
        <end position="832"/>
    </location>
</feature>
<dbReference type="PANTHER" id="PTHR30621:SF0">
    <property type="entry name" value="BIFUNCTIONAL GLUTAMINE SYNTHETASE ADENYLYLTRANSFERASE_ADENYLYL-REMOVING ENZYME"/>
    <property type="match status" value="1"/>
</dbReference>
<evidence type="ECO:0000256" key="6">
    <source>
        <dbReference type="ARBA" id="ARBA00023268"/>
    </source>
</evidence>
<dbReference type="Pfam" id="PF03710">
    <property type="entry name" value="GlnE"/>
    <property type="match status" value="2"/>
</dbReference>
<dbReference type="GO" id="GO:0016874">
    <property type="term" value="F:ligase activity"/>
    <property type="evidence" value="ECO:0007669"/>
    <property type="project" value="UniProtKB-KW"/>
</dbReference>
<keyword evidence="5 7" id="KW-0460">Magnesium</keyword>
<gene>
    <name evidence="7 10" type="primary">glnE</name>
    <name evidence="10" type="ORF">Q4521_13420</name>
</gene>
<dbReference type="InterPro" id="IPR013546">
    <property type="entry name" value="PII_UdlTrfase/GS_AdlTrfase"/>
</dbReference>
<comment type="catalytic activity">
    <reaction evidence="7">
        <text>[glutamine synthetase]-L-tyrosine + ATP = [glutamine synthetase]-O(4)-(5'-adenylyl)-L-tyrosine + diphosphate</text>
        <dbReference type="Rhea" id="RHEA:18589"/>
        <dbReference type="Rhea" id="RHEA-COMP:10660"/>
        <dbReference type="Rhea" id="RHEA-COMP:10661"/>
        <dbReference type="ChEBI" id="CHEBI:30616"/>
        <dbReference type="ChEBI" id="CHEBI:33019"/>
        <dbReference type="ChEBI" id="CHEBI:46858"/>
        <dbReference type="ChEBI" id="CHEBI:83624"/>
        <dbReference type="EC" id="2.7.7.42"/>
    </reaction>
</comment>
<comment type="caution">
    <text evidence="10">The sequence shown here is derived from an EMBL/GenBank/DDBJ whole genome shotgun (WGS) entry which is preliminary data.</text>
</comment>
<proteinExistence type="inferred from homology"/>
<comment type="similarity">
    <text evidence="7">Belongs to the GlnE family.</text>
</comment>
<feature type="region of interest" description="Adenylyl removase" evidence="7">
    <location>
        <begin position="1"/>
        <end position="468"/>
    </location>
</feature>
<dbReference type="Gene3D" id="1.20.120.1510">
    <property type="match status" value="1"/>
</dbReference>
<dbReference type="GO" id="GO:0005524">
    <property type="term" value="F:ATP binding"/>
    <property type="evidence" value="ECO:0007669"/>
    <property type="project" value="UniProtKB-UniRule"/>
</dbReference>
<evidence type="ECO:0000256" key="3">
    <source>
        <dbReference type="ARBA" id="ARBA00022741"/>
    </source>
</evidence>
<organism evidence="10 11">
    <name type="scientific">Saccharophagus degradans</name>
    <dbReference type="NCBI Taxonomy" id="86304"/>
    <lineage>
        <taxon>Bacteria</taxon>
        <taxon>Pseudomonadati</taxon>
        <taxon>Pseudomonadota</taxon>
        <taxon>Gammaproteobacteria</taxon>
        <taxon>Cellvibrionales</taxon>
        <taxon>Cellvibrionaceae</taxon>
        <taxon>Saccharophagus</taxon>
    </lineage>
</organism>
<evidence type="ECO:0000256" key="4">
    <source>
        <dbReference type="ARBA" id="ARBA00022840"/>
    </source>
</evidence>
<evidence type="ECO:0000313" key="11">
    <source>
        <dbReference type="Proteomes" id="UP001169760"/>
    </source>
</evidence>
<keyword evidence="10" id="KW-0436">Ligase</keyword>
<evidence type="ECO:0000259" key="9">
    <source>
        <dbReference type="Pfam" id="PF08335"/>
    </source>
</evidence>
<dbReference type="Pfam" id="PF08335">
    <property type="entry name" value="GlnD_UR_UTase"/>
    <property type="match status" value="2"/>
</dbReference>
<dbReference type="FunFam" id="1.20.120.330:FF:000005">
    <property type="entry name" value="Bifunctional glutamine synthetase adenylyltransferase/adenylyl-removing enzyme"/>
    <property type="match status" value="1"/>
</dbReference>
<evidence type="ECO:0000256" key="5">
    <source>
        <dbReference type="ARBA" id="ARBA00022842"/>
    </source>
</evidence>
<reference evidence="10" key="1">
    <citation type="submission" date="2023-07" db="EMBL/GenBank/DDBJ databases">
        <title>Genome content predicts the carbon catabolic preferences of heterotrophic bacteria.</title>
        <authorList>
            <person name="Gralka M."/>
        </authorList>
    </citation>
    <scope>NUCLEOTIDE SEQUENCE</scope>
    <source>
        <strain evidence="10">I3M17_2</strain>
    </source>
</reference>
<comment type="function">
    <text evidence="7">Involved in the regulation of glutamine synthetase GlnA, a key enzyme in the process to assimilate ammonia. When cellular nitrogen levels are high, the C-terminal adenylyl transferase (AT) inactivates GlnA by covalent transfer of an adenylyl group from ATP to specific tyrosine residue of GlnA, thus reducing its activity. Conversely, when nitrogen levels are low, the N-terminal adenylyl removase (AR) activates GlnA by removing the adenylyl group by phosphorolysis, increasing its activity. The regulatory region of GlnE binds the signal transduction protein PII (GlnB) which indicates the nitrogen status of the cell.</text>
</comment>
<keyword evidence="6 7" id="KW-0511">Multifunctional enzyme</keyword>
<keyword evidence="3 7" id="KW-0547">Nucleotide-binding</keyword>
<feature type="domain" description="Glutamate-ammonia ligase adenylyltransferase repeated" evidence="8">
    <location>
        <begin position="50"/>
        <end position="291"/>
    </location>
</feature>
<evidence type="ECO:0000256" key="1">
    <source>
        <dbReference type="ARBA" id="ARBA00022679"/>
    </source>
</evidence>
<accession>A0AAW7X7M8</accession>
<comment type="cofactor">
    <cofactor evidence="7">
        <name>Mg(2+)</name>
        <dbReference type="ChEBI" id="CHEBI:18420"/>
    </cofactor>
</comment>
<dbReference type="EC" id="2.7.7.42" evidence="7"/>
<dbReference type="InterPro" id="IPR043519">
    <property type="entry name" value="NT_sf"/>
</dbReference>
<dbReference type="InterPro" id="IPR023057">
    <property type="entry name" value="GlnE"/>
</dbReference>
<dbReference type="GO" id="GO:0005829">
    <property type="term" value="C:cytosol"/>
    <property type="evidence" value="ECO:0007669"/>
    <property type="project" value="TreeGrafter"/>
</dbReference>
<dbReference type="GO" id="GO:0000287">
    <property type="term" value="F:magnesium ion binding"/>
    <property type="evidence" value="ECO:0007669"/>
    <property type="project" value="UniProtKB-UniRule"/>
</dbReference>